<feature type="coiled-coil region" evidence="1">
    <location>
        <begin position="629"/>
        <end position="656"/>
    </location>
</feature>
<proteinExistence type="predicted"/>
<evidence type="ECO:0000256" key="2">
    <source>
        <dbReference type="SAM" id="MobiDB-lite"/>
    </source>
</evidence>
<dbReference type="RefSeq" id="XP_066832873.1">
    <property type="nucleotide sequence ID" value="XM_066976322.1"/>
</dbReference>
<feature type="compositionally biased region" description="Polar residues" evidence="2">
    <location>
        <begin position="17"/>
        <end position="35"/>
    </location>
</feature>
<evidence type="ECO:0008006" key="5">
    <source>
        <dbReference type="Google" id="ProtNLM"/>
    </source>
</evidence>
<reference evidence="3 4" key="1">
    <citation type="submission" date="2024-03" db="EMBL/GenBank/DDBJ databases">
        <authorList>
            <person name="Brejova B."/>
        </authorList>
    </citation>
    <scope>NUCLEOTIDE SEQUENCE [LARGE SCALE GENOMIC DNA]</scope>
    <source>
        <strain evidence="3 4">CBS 14171</strain>
    </source>
</reference>
<feature type="region of interest" description="Disordered" evidence="2">
    <location>
        <begin position="291"/>
        <end position="312"/>
    </location>
</feature>
<name>A0ABP0ZUB0_9ASCO</name>
<sequence>MEEMSSSSSESDITVDRNPSSIFNTESKMHQTAGSPVQLSSLRLAANGHAAYSRHSLASRSVSPAHTGRDSVCSANSGFEGTLESLNKLEITENSPQRAGSESLNTSPWRQFRPANLPSLQGSMLNVPSLRPTVGTISREDELNKKVINYKIQLKLMKNFLQELIDKHEFNVSDLQRAAIFANLSSSSAAESKLKGLQKEYDEIFVLNQDLYSNLEVFQDKLATQEERLRKLESILNNVADGISEAFTLFGEEETKEEVKVEVEDVDRTVSADLRMRKLVDLMRRRLKCTETASSKSPTREENRVDSSVSSVTLAKPDLEDEVDRLQHELDLQIQHCRDLEDEIGKIQRESQETKRRSDAERRENAKKIDEYEMRVHEIEKQLTEEAANVSKSKIITSSVRTLEPNLMAEYLELQNAYSERVEELSQAHEAYEALEHQADSEIKELSEKLQQSSMESKSYLEQIETLKIELQTGKDKQRQLDTEHIQTTYANESLKKENQNLHDKIQRLTEFMSYGPNDKRPSPDTVKKLSLIEYQLKDLISFDLSQFQRLIQSYNKIADDKSLMDPTQKYEKMIKKLRNFEEGELTYIREKHKSVFEYFSRATDILINDHVRLLLKDDAADVSMQKKMDKLSQSNAALQQELDAMRESQSQESSEISSITALRMNDLRKKWKAERERRVLEDRESHKRFTEMEEEISRLKHLLGGA</sequence>
<evidence type="ECO:0000313" key="4">
    <source>
        <dbReference type="Proteomes" id="UP001497383"/>
    </source>
</evidence>
<feature type="coiled-coil region" evidence="1">
    <location>
        <begin position="208"/>
        <end position="235"/>
    </location>
</feature>
<feature type="region of interest" description="Disordered" evidence="2">
    <location>
        <begin position="1"/>
        <end position="35"/>
    </location>
</feature>
<evidence type="ECO:0000313" key="3">
    <source>
        <dbReference type="EMBL" id="CAK9442192.1"/>
    </source>
</evidence>
<dbReference type="GeneID" id="92211131"/>
<protein>
    <recommendedName>
        <fullName evidence="5">Mto2p-binding domain-containing protein</fullName>
    </recommendedName>
</protein>
<gene>
    <name evidence="3" type="ORF">LODBEIA_P59350</name>
</gene>
<feature type="compositionally biased region" description="Low complexity" evidence="2">
    <location>
        <begin position="1"/>
        <end position="11"/>
    </location>
</feature>
<evidence type="ECO:0000256" key="1">
    <source>
        <dbReference type="SAM" id="Coils"/>
    </source>
</evidence>
<dbReference type="Proteomes" id="UP001497383">
    <property type="component" value="Chromosome 8"/>
</dbReference>
<organism evidence="3 4">
    <name type="scientific">Lodderomyces beijingensis</name>
    <dbReference type="NCBI Taxonomy" id="1775926"/>
    <lineage>
        <taxon>Eukaryota</taxon>
        <taxon>Fungi</taxon>
        <taxon>Dikarya</taxon>
        <taxon>Ascomycota</taxon>
        <taxon>Saccharomycotina</taxon>
        <taxon>Pichiomycetes</taxon>
        <taxon>Debaryomycetaceae</taxon>
        <taxon>Candida/Lodderomyces clade</taxon>
        <taxon>Lodderomyces</taxon>
    </lineage>
</organism>
<feature type="region of interest" description="Disordered" evidence="2">
    <location>
        <begin position="345"/>
        <end position="364"/>
    </location>
</feature>
<keyword evidence="1" id="KW-0175">Coiled coil</keyword>
<accession>A0ABP0ZUB0</accession>
<dbReference type="EMBL" id="OZ022412">
    <property type="protein sequence ID" value="CAK9442192.1"/>
    <property type="molecule type" value="Genomic_DNA"/>
</dbReference>
<keyword evidence="4" id="KW-1185">Reference proteome</keyword>